<dbReference type="AlphaFoldDB" id="A0AAE1DU77"/>
<reference evidence="2" key="1">
    <citation type="journal article" date="2023" name="G3 (Bethesda)">
        <title>A reference genome for the long-term kleptoplast-retaining sea slug Elysia crispata morphotype clarki.</title>
        <authorList>
            <person name="Eastman K.E."/>
            <person name="Pendleton A.L."/>
            <person name="Shaikh M.A."/>
            <person name="Suttiyut T."/>
            <person name="Ogas R."/>
            <person name="Tomko P."/>
            <person name="Gavelis G."/>
            <person name="Widhalm J.R."/>
            <person name="Wisecaver J.H."/>
        </authorList>
    </citation>
    <scope>NUCLEOTIDE SEQUENCE</scope>
    <source>
        <strain evidence="2">ECLA1</strain>
    </source>
</reference>
<feature type="compositionally biased region" description="Polar residues" evidence="1">
    <location>
        <begin position="1"/>
        <end position="18"/>
    </location>
</feature>
<dbReference type="EMBL" id="JAWDGP010002498">
    <property type="protein sequence ID" value="KAK3782505.1"/>
    <property type="molecule type" value="Genomic_DNA"/>
</dbReference>
<protein>
    <submittedName>
        <fullName evidence="2">Uncharacterized protein</fullName>
    </submittedName>
</protein>
<evidence type="ECO:0000256" key="1">
    <source>
        <dbReference type="SAM" id="MobiDB-lite"/>
    </source>
</evidence>
<evidence type="ECO:0000313" key="3">
    <source>
        <dbReference type="Proteomes" id="UP001283361"/>
    </source>
</evidence>
<feature type="region of interest" description="Disordered" evidence="1">
    <location>
        <begin position="58"/>
        <end position="84"/>
    </location>
</feature>
<organism evidence="2 3">
    <name type="scientific">Elysia crispata</name>
    <name type="common">lettuce slug</name>
    <dbReference type="NCBI Taxonomy" id="231223"/>
    <lineage>
        <taxon>Eukaryota</taxon>
        <taxon>Metazoa</taxon>
        <taxon>Spiralia</taxon>
        <taxon>Lophotrochozoa</taxon>
        <taxon>Mollusca</taxon>
        <taxon>Gastropoda</taxon>
        <taxon>Heterobranchia</taxon>
        <taxon>Euthyneura</taxon>
        <taxon>Panpulmonata</taxon>
        <taxon>Sacoglossa</taxon>
        <taxon>Placobranchoidea</taxon>
        <taxon>Plakobranchidae</taxon>
        <taxon>Elysia</taxon>
    </lineage>
</organism>
<evidence type="ECO:0000313" key="2">
    <source>
        <dbReference type="EMBL" id="KAK3782505.1"/>
    </source>
</evidence>
<sequence>MASYRVLTSSSQSGSHPISLSLCEPQKPECEGLDSTAIARKSRRSGIKNPWFTALSSWNSASSNSSPPPAARTSAPSSCTQRGGFSKQYPDIDLYLNMLAGRANHLELHKGDFSSIRTERPRKSSRHF</sequence>
<comment type="caution">
    <text evidence="2">The sequence shown here is derived from an EMBL/GenBank/DDBJ whole genome shotgun (WGS) entry which is preliminary data.</text>
</comment>
<feature type="region of interest" description="Disordered" evidence="1">
    <location>
        <begin position="1"/>
        <end position="22"/>
    </location>
</feature>
<proteinExistence type="predicted"/>
<keyword evidence="3" id="KW-1185">Reference proteome</keyword>
<gene>
    <name evidence="2" type="ORF">RRG08_061735</name>
</gene>
<feature type="compositionally biased region" description="Low complexity" evidence="1">
    <location>
        <begin position="58"/>
        <end position="78"/>
    </location>
</feature>
<accession>A0AAE1DU77</accession>
<name>A0AAE1DU77_9GAST</name>
<dbReference type="Proteomes" id="UP001283361">
    <property type="component" value="Unassembled WGS sequence"/>
</dbReference>